<accession>A0A0C9WWW6</accession>
<dbReference type="EMBL" id="KN838701">
    <property type="protein sequence ID" value="KIJ97125.1"/>
    <property type="molecule type" value="Genomic_DNA"/>
</dbReference>
<name>A0A0C9WWW6_9AGAR</name>
<protein>
    <submittedName>
        <fullName evidence="1">Uncharacterized protein</fullName>
    </submittedName>
</protein>
<keyword evidence="2" id="KW-1185">Reference proteome</keyword>
<reference evidence="1 2" key="1">
    <citation type="submission" date="2014-04" db="EMBL/GenBank/DDBJ databases">
        <authorList>
            <consortium name="DOE Joint Genome Institute"/>
            <person name="Kuo A."/>
            <person name="Kohler A."/>
            <person name="Nagy L.G."/>
            <person name="Floudas D."/>
            <person name="Copeland A."/>
            <person name="Barry K.W."/>
            <person name="Cichocki N."/>
            <person name="Veneault-Fourrey C."/>
            <person name="LaButti K."/>
            <person name="Lindquist E.A."/>
            <person name="Lipzen A."/>
            <person name="Lundell T."/>
            <person name="Morin E."/>
            <person name="Murat C."/>
            <person name="Sun H."/>
            <person name="Tunlid A."/>
            <person name="Henrissat B."/>
            <person name="Grigoriev I.V."/>
            <person name="Hibbett D.S."/>
            <person name="Martin F."/>
            <person name="Nordberg H.P."/>
            <person name="Cantor M.N."/>
            <person name="Hua S.X."/>
        </authorList>
    </citation>
    <scope>NUCLEOTIDE SEQUENCE [LARGE SCALE GENOMIC DNA]</scope>
    <source>
        <strain evidence="1 2">LaAM-08-1</strain>
    </source>
</reference>
<evidence type="ECO:0000313" key="1">
    <source>
        <dbReference type="EMBL" id="KIJ97125.1"/>
    </source>
</evidence>
<evidence type="ECO:0000313" key="2">
    <source>
        <dbReference type="Proteomes" id="UP000054477"/>
    </source>
</evidence>
<dbReference type="AlphaFoldDB" id="A0A0C9WWW6"/>
<proteinExistence type="predicted"/>
<dbReference type="HOGENOM" id="CLU_2654864_0_0_1"/>
<sequence length="76" mass="8266">MFPSFFGAQVSAPTTLAPWLLILNARVKKIELQAGYVFAAGVAILFLTTSKGTSRRPATPKKYINLASMRSLSFTT</sequence>
<gene>
    <name evidence="1" type="ORF">K443DRAFT_632620</name>
</gene>
<dbReference type="Proteomes" id="UP000054477">
    <property type="component" value="Unassembled WGS sequence"/>
</dbReference>
<reference evidence="2" key="2">
    <citation type="submission" date="2015-01" db="EMBL/GenBank/DDBJ databases">
        <title>Evolutionary Origins and Diversification of the Mycorrhizal Mutualists.</title>
        <authorList>
            <consortium name="DOE Joint Genome Institute"/>
            <consortium name="Mycorrhizal Genomics Consortium"/>
            <person name="Kohler A."/>
            <person name="Kuo A."/>
            <person name="Nagy L.G."/>
            <person name="Floudas D."/>
            <person name="Copeland A."/>
            <person name="Barry K.W."/>
            <person name="Cichocki N."/>
            <person name="Veneault-Fourrey C."/>
            <person name="LaButti K."/>
            <person name="Lindquist E.A."/>
            <person name="Lipzen A."/>
            <person name="Lundell T."/>
            <person name="Morin E."/>
            <person name="Murat C."/>
            <person name="Riley R."/>
            <person name="Ohm R."/>
            <person name="Sun H."/>
            <person name="Tunlid A."/>
            <person name="Henrissat B."/>
            <person name="Grigoriev I.V."/>
            <person name="Hibbett D.S."/>
            <person name="Martin F."/>
        </authorList>
    </citation>
    <scope>NUCLEOTIDE SEQUENCE [LARGE SCALE GENOMIC DNA]</scope>
    <source>
        <strain evidence="2">LaAM-08-1</strain>
    </source>
</reference>
<organism evidence="1 2">
    <name type="scientific">Laccaria amethystina LaAM-08-1</name>
    <dbReference type="NCBI Taxonomy" id="1095629"/>
    <lineage>
        <taxon>Eukaryota</taxon>
        <taxon>Fungi</taxon>
        <taxon>Dikarya</taxon>
        <taxon>Basidiomycota</taxon>
        <taxon>Agaricomycotina</taxon>
        <taxon>Agaricomycetes</taxon>
        <taxon>Agaricomycetidae</taxon>
        <taxon>Agaricales</taxon>
        <taxon>Agaricineae</taxon>
        <taxon>Hydnangiaceae</taxon>
        <taxon>Laccaria</taxon>
    </lineage>
</organism>